<dbReference type="PANTHER" id="PTHR38034">
    <property type="entry name" value="INNER MEMBRANE PROTEIN YPJD"/>
    <property type="match status" value="1"/>
</dbReference>
<feature type="transmembrane region" description="Helical" evidence="1">
    <location>
        <begin position="47"/>
        <end position="67"/>
    </location>
</feature>
<feature type="transmembrane region" description="Helical" evidence="1">
    <location>
        <begin position="217"/>
        <end position="237"/>
    </location>
</feature>
<dbReference type="Pfam" id="PF01578">
    <property type="entry name" value="Cytochrom_C_asm"/>
    <property type="match status" value="1"/>
</dbReference>
<dbReference type="STRING" id="1123510.GCA_000620025_00652"/>
<feature type="transmembrane region" description="Helical" evidence="1">
    <location>
        <begin position="249"/>
        <end position="266"/>
    </location>
</feature>
<keyword evidence="1" id="KW-0812">Transmembrane</keyword>
<dbReference type="PANTHER" id="PTHR38034:SF1">
    <property type="entry name" value="INNER MEMBRANE PROTEIN YPJD"/>
    <property type="match status" value="1"/>
</dbReference>
<dbReference type="Proteomes" id="UP000267342">
    <property type="component" value="Chromosome"/>
</dbReference>
<feature type="transmembrane region" description="Helical" evidence="1">
    <location>
        <begin position="187"/>
        <end position="211"/>
    </location>
</feature>
<feature type="transmembrane region" description="Helical" evidence="1">
    <location>
        <begin position="104"/>
        <end position="123"/>
    </location>
</feature>
<evidence type="ECO:0000313" key="3">
    <source>
        <dbReference type="EMBL" id="BBG29238.1"/>
    </source>
</evidence>
<dbReference type="EMBL" id="AP018933">
    <property type="protein sequence ID" value="BBG29238.1"/>
    <property type="molecule type" value="Genomic_DNA"/>
</dbReference>
<dbReference type="InterPro" id="IPR002541">
    <property type="entry name" value="Cyt_c_assembly"/>
</dbReference>
<dbReference type="GO" id="GO:0017004">
    <property type="term" value="P:cytochrome complex assembly"/>
    <property type="evidence" value="ECO:0007669"/>
    <property type="project" value="InterPro"/>
</dbReference>
<feature type="domain" description="Cytochrome c assembly protein" evidence="2">
    <location>
        <begin position="76"/>
        <end position="270"/>
    </location>
</feature>
<reference evidence="3 4" key="1">
    <citation type="submission" date="2018-09" db="EMBL/GenBank/DDBJ databases">
        <title>Zymobacter palmae IAM14233 (=T109) whole genome analysis.</title>
        <authorList>
            <person name="Yanase H."/>
        </authorList>
    </citation>
    <scope>NUCLEOTIDE SEQUENCE [LARGE SCALE GENOMIC DNA]</scope>
    <source>
        <strain evidence="3 4">IAM14233</strain>
    </source>
</reference>
<dbReference type="KEGG" id="zpl:ZBT109_0450"/>
<evidence type="ECO:0000259" key="2">
    <source>
        <dbReference type="Pfam" id="PF01578"/>
    </source>
</evidence>
<accession>A0A348HC86</accession>
<protein>
    <submittedName>
        <fullName evidence="3">ABC-type uncharacterized transport system</fullName>
    </submittedName>
</protein>
<sequence>MAPHKAVDMTTLVLPLALLAILLYALSGGWQLLVLMRQIPSIERPPLVQAAIGVAIVLHAVVLYLLLNATGELRLGALEFTSLICWCMGLIVKAFSRYSAMRALTGILFPLSALSLVALIGLPKQPAGLPLSAGELAHVITSVLAYALLGLAALQALLLAIQGRALKMRRLRGIVEALPALTRMERVLFDLITMGMILLTLSIVSGLLFVFHVRDLYLSAKALLALMTWLIFGTLLWGHRYRGWRGRRAVRWTLGGSVLLLLTYYGSHLLLSAPATAV</sequence>
<keyword evidence="4" id="KW-1185">Reference proteome</keyword>
<dbReference type="OrthoDB" id="9780793at2"/>
<gene>
    <name evidence="3" type="ORF">ZBT109_0450</name>
</gene>
<dbReference type="AlphaFoldDB" id="A0A348HC86"/>
<dbReference type="InterPro" id="IPR052372">
    <property type="entry name" value="YpjD/HemX"/>
</dbReference>
<organism evidence="3 4">
    <name type="scientific">Zymobacter palmae</name>
    <dbReference type="NCBI Taxonomy" id="33074"/>
    <lineage>
        <taxon>Bacteria</taxon>
        <taxon>Pseudomonadati</taxon>
        <taxon>Pseudomonadota</taxon>
        <taxon>Gammaproteobacteria</taxon>
        <taxon>Oceanospirillales</taxon>
        <taxon>Halomonadaceae</taxon>
        <taxon>Zymobacter group</taxon>
        <taxon>Zymobacter</taxon>
    </lineage>
</organism>
<feature type="transmembrane region" description="Helical" evidence="1">
    <location>
        <begin position="12"/>
        <end position="35"/>
    </location>
</feature>
<feature type="transmembrane region" description="Helical" evidence="1">
    <location>
        <begin position="143"/>
        <end position="166"/>
    </location>
</feature>
<dbReference type="GO" id="GO:0020037">
    <property type="term" value="F:heme binding"/>
    <property type="evidence" value="ECO:0007669"/>
    <property type="project" value="InterPro"/>
</dbReference>
<keyword evidence="1" id="KW-1133">Transmembrane helix</keyword>
<name>A0A348HC86_9GAMM</name>
<proteinExistence type="predicted"/>
<evidence type="ECO:0000256" key="1">
    <source>
        <dbReference type="SAM" id="Phobius"/>
    </source>
</evidence>
<keyword evidence="1" id="KW-0472">Membrane</keyword>
<evidence type="ECO:0000313" key="4">
    <source>
        <dbReference type="Proteomes" id="UP000267342"/>
    </source>
</evidence>